<dbReference type="AlphaFoldDB" id="A0A6J4UE15"/>
<name>A0A6J4UE15_9BACT</name>
<reference evidence="2" key="1">
    <citation type="submission" date="2020-02" db="EMBL/GenBank/DDBJ databases">
        <authorList>
            <person name="Meier V. D."/>
        </authorList>
    </citation>
    <scope>NUCLEOTIDE SEQUENCE</scope>
    <source>
        <strain evidence="2">AVDCRST_MAG59</strain>
    </source>
</reference>
<feature type="compositionally biased region" description="Basic residues" evidence="1">
    <location>
        <begin position="15"/>
        <end position="25"/>
    </location>
</feature>
<feature type="non-terminal residue" evidence="2">
    <location>
        <position position="1"/>
    </location>
</feature>
<sequence length="40" mass="4415">GARSRFRSAQEVERHRGRRGLRLRHSGGSASVPGTERNGL</sequence>
<evidence type="ECO:0000313" key="2">
    <source>
        <dbReference type="EMBL" id="CAA9545736.1"/>
    </source>
</evidence>
<accession>A0A6J4UE15</accession>
<dbReference type="EMBL" id="CADCWF010000077">
    <property type="protein sequence ID" value="CAA9545736.1"/>
    <property type="molecule type" value="Genomic_DNA"/>
</dbReference>
<feature type="region of interest" description="Disordered" evidence="1">
    <location>
        <begin position="1"/>
        <end position="40"/>
    </location>
</feature>
<gene>
    <name evidence="2" type="ORF">AVDCRST_MAG59-1232</name>
</gene>
<protein>
    <submittedName>
        <fullName evidence="2">Uncharacterized protein</fullName>
    </submittedName>
</protein>
<organism evidence="2">
    <name type="scientific">uncultured Thermomicrobiales bacterium</name>
    <dbReference type="NCBI Taxonomy" id="1645740"/>
    <lineage>
        <taxon>Bacteria</taxon>
        <taxon>Pseudomonadati</taxon>
        <taxon>Thermomicrobiota</taxon>
        <taxon>Thermomicrobia</taxon>
        <taxon>Thermomicrobiales</taxon>
        <taxon>environmental samples</taxon>
    </lineage>
</organism>
<feature type="non-terminal residue" evidence="2">
    <location>
        <position position="40"/>
    </location>
</feature>
<proteinExistence type="predicted"/>
<evidence type="ECO:0000256" key="1">
    <source>
        <dbReference type="SAM" id="MobiDB-lite"/>
    </source>
</evidence>